<name>A0AAF3EQZ8_9BILA</name>
<dbReference type="Pfam" id="PF13456">
    <property type="entry name" value="RVT_3"/>
    <property type="match status" value="1"/>
</dbReference>
<protein>
    <recommendedName>
        <fullName evidence="2">RNase H type-1 domain-containing protein</fullName>
    </recommendedName>
</protein>
<dbReference type="Proteomes" id="UP000887575">
    <property type="component" value="Unassembled WGS sequence"/>
</dbReference>
<reference evidence="4" key="1">
    <citation type="submission" date="2024-02" db="UniProtKB">
        <authorList>
            <consortium name="WormBaseParasite"/>
        </authorList>
    </citation>
    <scope>IDENTIFICATION</scope>
</reference>
<evidence type="ECO:0000313" key="4">
    <source>
        <dbReference type="WBParaSite" id="MBELARI_LOCUS16523.1"/>
    </source>
</evidence>
<feature type="compositionally biased region" description="Low complexity" evidence="1">
    <location>
        <begin position="270"/>
        <end position="279"/>
    </location>
</feature>
<feature type="compositionally biased region" description="Basic residues" evidence="1">
    <location>
        <begin position="258"/>
        <end position="269"/>
    </location>
</feature>
<feature type="region of interest" description="Disordered" evidence="1">
    <location>
        <begin position="250"/>
        <end position="281"/>
    </location>
</feature>
<accession>A0AAF3EQZ8</accession>
<feature type="compositionally biased region" description="Basic residues" evidence="1">
    <location>
        <begin position="139"/>
        <end position="160"/>
    </location>
</feature>
<dbReference type="SUPFAM" id="SSF53098">
    <property type="entry name" value="Ribonuclease H-like"/>
    <property type="match status" value="1"/>
</dbReference>
<evidence type="ECO:0000259" key="2">
    <source>
        <dbReference type="Pfam" id="PF13456"/>
    </source>
</evidence>
<dbReference type="Gene3D" id="3.30.420.10">
    <property type="entry name" value="Ribonuclease H-like superfamily/Ribonuclease H"/>
    <property type="match status" value="1"/>
</dbReference>
<dbReference type="InterPro" id="IPR012337">
    <property type="entry name" value="RNaseH-like_sf"/>
</dbReference>
<keyword evidence="3" id="KW-1185">Reference proteome</keyword>
<sequence length="325" mass="36307">MLKISDAYDFLSNFEAKKLNLFDVKVSCRRWGVPGSFRGIYLGDLADFSNGPLKYAITVEPLFPKTANVIEKTNFLERLTLERIGGDESVPHCSKAISWQAVPDQTDQLEKGRKKARKCSKLEVPRSGSVTYYPGGRGRGYRGGRGHANRGNKQPPKAKSRPYAQLHEHQQLLQFEATVALHYLFPMHRDKSIDLKTDNQVLVKGVKEAIKKEHTNSTHYSHYANLVHVAKLFQGGVSIGWIPREQNKKADALARKGSGVKRSRSKPSKSKSTTSQASKENPAVIQYDAAADVEDEIAYPFNTPLIAHLLDKSQKQALEDCITFA</sequence>
<dbReference type="AlphaFoldDB" id="A0AAF3EQZ8"/>
<evidence type="ECO:0000313" key="3">
    <source>
        <dbReference type="Proteomes" id="UP000887575"/>
    </source>
</evidence>
<proteinExistence type="predicted"/>
<feature type="region of interest" description="Disordered" evidence="1">
    <location>
        <begin position="128"/>
        <end position="164"/>
    </location>
</feature>
<dbReference type="GO" id="GO:0004523">
    <property type="term" value="F:RNA-DNA hybrid ribonuclease activity"/>
    <property type="evidence" value="ECO:0007669"/>
    <property type="project" value="InterPro"/>
</dbReference>
<dbReference type="InterPro" id="IPR036397">
    <property type="entry name" value="RNaseH_sf"/>
</dbReference>
<dbReference type="WBParaSite" id="MBELARI_LOCUS16523.1">
    <property type="protein sequence ID" value="MBELARI_LOCUS16523.1"/>
    <property type="gene ID" value="MBELARI_LOCUS16523"/>
</dbReference>
<feature type="domain" description="RNase H type-1" evidence="2">
    <location>
        <begin position="191"/>
        <end position="256"/>
    </location>
</feature>
<dbReference type="InterPro" id="IPR002156">
    <property type="entry name" value="RNaseH_domain"/>
</dbReference>
<organism evidence="3 4">
    <name type="scientific">Mesorhabditis belari</name>
    <dbReference type="NCBI Taxonomy" id="2138241"/>
    <lineage>
        <taxon>Eukaryota</taxon>
        <taxon>Metazoa</taxon>
        <taxon>Ecdysozoa</taxon>
        <taxon>Nematoda</taxon>
        <taxon>Chromadorea</taxon>
        <taxon>Rhabditida</taxon>
        <taxon>Rhabditina</taxon>
        <taxon>Rhabditomorpha</taxon>
        <taxon>Rhabditoidea</taxon>
        <taxon>Rhabditidae</taxon>
        <taxon>Mesorhabditinae</taxon>
        <taxon>Mesorhabditis</taxon>
    </lineage>
</organism>
<evidence type="ECO:0000256" key="1">
    <source>
        <dbReference type="SAM" id="MobiDB-lite"/>
    </source>
</evidence>
<dbReference type="GO" id="GO:0003676">
    <property type="term" value="F:nucleic acid binding"/>
    <property type="evidence" value="ECO:0007669"/>
    <property type="project" value="InterPro"/>
</dbReference>